<accession>A0A0L8AIP5</accession>
<dbReference type="AlphaFoldDB" id="A0A0L8AIP5"/>
<dbReference type="EMBL" id="JSVA01000016">
    <property type="protein sequence ID" value="KOF02097.1"/>
    <property type="molecule type" value="Genomic_DNA"/>
</dbReference>
<dbReference type="Proteomes" id="UP000036908">
    <property type="component" value="Unassembled WGS sequence"/>
</dbReference>
<evidence type="ECO:0000313" key="2">
    <source>
        <dbReference type="Proteomes" id="UP000036908"/>
    </source>
</evidence>
<dbReference type="PATRIC" id="fig|1566026.4.peg.1068"/>
<sequence length="292" mass="33906">MALLVIMANTVAAQFSKSITDLSLNGQVVESQIHWYRYDRETKTITKIRETYALFDEAGRQLQDKTSEVLEDRVIEHSYTWNENGAASEMLNEVSFAGNKNSRFAKFSHVRSAGKWITYEISSADTAQIYQYVTGAPETPKMLIVFNGKRVKKRIEDHKYYPNSTVFSSINITHVEGDRKLGAEEIVFDENGYRKSYELKGEQKEVLFRDEHNAVVKSVMEARGKQYTNSESMYEYDGQDNWTKVYRKRLDQEGKVMEELYGFKKTKLWWKEPAGSLEPDYSFIKKTNPINK</sequence>
<evidence type="ECO:0000313" key="1">
    <source>
        <dbReference type="EMBL" id="KOF02097.1"/>
    </source>
</evidence>
<protein>
    <submittedName>
        <fullName evidence="1">Uncharacterized protein</fullName>
    </submittedName>
</protein>
<reference evidence="2" key="1">
    <citation type="submission" date="2014-11" db="EMBL/GenBank/DDBJ databases">
        <title>Genome sequencing of Roseivirga sp. D-25.</title>
        <authorList>
            <person name="Selvaratnam C."/>
            <person name="Thevarajoo S."/>
            <person name="Goh K.M."/>
            <person name="Eee R."/>
            <person name="Chan K.-G."/>
            <person name="Chong C.S."/>
        </authorList>
    </citation>
    <scope>NUCLEOTIDE SEQUENCE [LARGE SCALE GENOMIC DNA]</scope>
    <source>
        <strain evidence="2">D-25</strain>
    </source>
</reference>
<name>A0A0L8AIP5_9BACT</name>
<comment type="caution">
    <text evidence="1">The sequence shown here is derived from an EMBL/GenBank/DDBJ whole genome shotgun (WGS) entry which is preliminary data.</text>
</comment>
<organism evidence="1 2">
    <name type="scientific">Roseivirga seohaensis subsp. aquiponti</name>
    <dbReference type="NCBI Taxonomy" id="1566026"/>
    <lineage>
        <taxon>Bacteria</taxon>
        <taxon>Pseudomonadati</taxon>
        <taxon>Bacteroidota</taxon>
        <taxon>Cytophagia</taxon>
        <taxon>Cytophagales</taxon>
        <taxon>Roseivirgaceae</taxon>
        <taxon>Roseivirga</taxon>
    </lineage>
</organism>
<proteinExistence type="predicted"/>
<keyword evidence="2" id="KW-1185">Reference proteome</keyword>
<gene>
    <name evidence="1" type="ORF">OB69_13800</name>
</gene>